<accession>A0ACC0RPN2</accession>
<gene>
    <name evidence="1" type="ORF">POPTR_017G065600v4</name>
</gene>
<comment type="caution">
    <text evidence="1">The sequence shown here is derived from an EMBL/GenBank/DDBJ whole genome shotgun (WGS) entry which is preliminary data.</text>
</comment>
<reference evidence="1 2" key="1">
    <citation type="journal article" date="2006" name="Science">
        <title>The genome of black cottonwood, Populus trichocarpa (Torr. &amp; Gray).</title>
        <authorList>
            <person name="Tuskan G.A."/>
            <person name="Difazio S."/>
            <person name="Jansson S."/>
            <person name="Bohlmann J."/>
            <person name="Grigoriev I."/>
            <person name="Hellsten U."/>
            <person name="Putnam N."/>
            <person name="Ralph S."/>
            <person name="Rombauts S."/>
            <person name="Salamov A."/>
            <person name="Schein J."/>
            <person name="Sterck L."/>
            <person name="Aerts A."/>
            <person name="Bhalerao R.R."/>
            <person name="Bhalerao R.P."/>
            <person name="Blaudez D."/>
            <person name="Boerjan W."/>
            <person name="Brun A."/>
            <person name="Brunner A."/>
            <person name="Busov V."/>
            <person name="Campbell M."/>
            <person name="Carlson J."/>
            <person name="Chalot M."/>
            <person name="Chapman J."/>
            <person name="Chen G.L."/>
            <person name="Cooper D."/>
            <person name="Coutinho P.M."/>
            <person name="Couturier J."/>
            <person name="Covert S."/>
            <person name="Cronk Q."/>
            <person name="Cunningham R."/>
            <person name="Davis J."/>
            <person name="Degroeve S."/>
            <person name="Dejardin A."/>
            <person name="Depamphilis C."/>
            <person name="Detter J."/>
            <person name="Dirks B."/>
            <person name="Dubchak I."/>
            <person name="Duplessis S."/>
            <person name="Ehlting J."/>
            <person name="Ellis B."/>
            <person name="Gendler K."/>
            <person name="Goodstein D."/>
            <person name="Gribskov M."/>
            <person name="Grimwood J."/>
            <person name="Groover A."/>
            <person name="Gunter L."/>
            <person name="Hamberger B."/>
            <person name="Heinze B."/>
            <person name="Helariutta Y."/>
            <person name="Henrissat B."/>
            <person name="Holligan D."/>
            <person name="Holt R."/>
            <person name="Huang W."/>
            <person name="Islam-Faridi N."/>
            <person name="Jones S."/>
            <person name="Jones-Rhoades M."/>
            <person name="Jorgensen R."/>
            <person name="Joshi C."/>
            <person name="Kangasjarvi J."/>
            <person name="Karlsson J."/>
            <person name="Kelleher C."/>
            <person name="Kirkpatrick R."/>
            <person name="Kirst M."/>
            <person name="Kohler A."/>
            <person name="Kalluri U."/>
            <person name="Larimer F."/>
            <person name="Leebens-Mack J."/>
            <person name="Leple J.C."/>
            <person name="Locascio P."/>
            <person name="Lou Y."/>
            <person name="Lucas S."/>
            <person name="Martin F."/>
            <person name="Montanini B."/>
            <person name="Napoli C."/>
            <person name="Nelson D.R."/>
            <person name="Nelson C."/>
            <person name="Nieminen K."/>
            <person name="Nilsson O."/>
            <person name="Pereda V."/>
            <person name="Peter G."/>
            <person name="Philippe R."/>
            <person name="Pilate G."/>
            <person name="Poliakov A."/>
            <person name="Razumovskaya J."/>
            <person name="Richardson P."/>
            <person name="Rinaldi C."/>
            <person name="Ritland K."/>
            <person name="Rouze P."/>
            <person name="Ryaboy D."/>
            <person name="Schmutz J."/>
            <person name="Schrader J."/>
            <person name="Segerman B."/>
            <person name="Shin H."/>
            <person name="Siddiqui A."/>
            <person name="Sterky F."/>
            <person name="Terry A."/>
            <person name="Tsai C.J."/>
            <person name="Uberbacher E."/>
            <person name="Unneberg P."/>
            <person name="Vahala J."/>
            <person name="Wall K."/>
            <person name="Wessler S."/>
            <person name="Yang G."/>
            <person name="Yin T."/>
            <person name="Douglas C."/>
            <person name="Marra M."/>
            <person name="Sandberg G."/>
            <person name="Van de Peer Y."/>
            <person name="Rokhsar D."/>
        </authorList>
    </citation>
    <scope>NUCLEOTIDE SEQUENCE [LARGE SCALE GENOMIC DNA]</scope>
    <source>
        <strain evidence="2">cv. Nisqually</strain>
    </source>
</reference>
<evidence type="ECO:0000313" key="2">
    <source>
        <dbReference type="Proteomes" id="UP000006729"/>
    </source>
</evidence>
<dbReference type="Proteomes" id="UP000006729">
    <property type="component" value="Chromosome 17"/>
</dbReference>
<sequence length="128" mass="14556">MCHPILNLKKPPKTRKPLFFFFSFFSLSIKEEEEMEAILVDCVNCKPQSSPFHASKRHIHVRTALRRVPFRGTQMAQSRYLIAISCFQMDLLNEVEAALCPTNEPGLEVVTTSDNLHTIVILTGTSSY</sequence>
<organism evidence="1 2">
    <name type="scientific">Populus trichocarpa</name>
    <name type="common">Western balsam poplar</name>
    <name type="synonym">Populus balsamifera subsp. trichocarpa</name>
    <dbReference type="NCBI Taxonomy" id="3694"/>
    <lineage>
        <taxon>Eukaryota</taxon>
        <taxon>Viridiplantae</taxon>
        <taxon>Streptophyta</taxon>
        <taxon>Embryophyta</taxon>
        <taxon>Tracheophyta</taxon>
        <taxon>Spermatophyta</taxon>
        <taxon>Magnoliopsida</taxon>
        <taxon>eudicotyledons</taxon>
        <taxon>Gunneridae</taxon>
        <taxon>Pentapetalae</taxon>
        <taxon>rosids</taxon>
        <taxon>fabids</taxon>
        <taxon>Malpighiales</taxon>
        <taxon>Salicaceae</taxon>
        <taxon>Saliceae</taxon>
        <taxon>Populus</taxon>
    </lineage>
</organism>
<protein>
    <submittedName>
        <fullName evidence="1">Uncharacterized protein</fullName>
    </submittedName>
</protein>
<name>A0ACC0RPN2_POPTR</name>
<dbReference type="EMBL" id="CM009306">
    <property type="protein sequence ID" value="KAI9379246.1"/>
    <property type="molecule type" value="Genomic_DNA"/>
</dbReference>
<proteinExistence type="predicted"/>
<evidence type="ECO:0000313" key="1">
    <source>
        <dbReference type="EMBL" id="KAI9379246.1"/>
    </source>
</evidence>
<keyword evidence="2" id="KW-1185">Reference proteome</keyword>